<evidence type="ECO:0000256" key="3">
    <source>
        <dbReference type="ARBA" id="ARBA00022448"/>
    </source>
</evidence>
<keyword evidence="7 9" id="KW-1133">Transmembrane helix</keyword>
<organism evidence="10 11">
    <name type="scientific">Anaerosphaera multitolerans</name>
    <dbReference type="NCBI Taxonomy" id="2487351"/>
    <lineage>
        <taxon>Bacteria</taxon>
        <taxon>Bacillati</taxon>
        <taxon>Bacillota</taxon>
        <taxon>Tissierellia</taxon>
        <taxon>Tissierellales</taxon>
        <taxon>Peptoniphilaceae</taxon>
        <taxon>Anaerosphaera</taxon>
    </lineage>
</organism>
<dbReference type="OrthoDB" id="9783920at2"/>
<comment type="caution">
    <text evidence="10">The sequence shown here is derived from an EMBL/GenBank/DDBJ whole genome shotgun (WGS) entry which is preliminary data.</text>
</comment>
<dbReference type="PANTHER" id="PTHR30588:SF0">
    <property type="entry name" value="BRANCHED-CHAIN AMINO ACID PERMEASE BRNQ"/>
    <property type="match status" value="1"/>
</dbReference>
<protein>
    <recommendedName>
        <fullName evidence="9">Branched-chain amino acid transport system carrier protein</fullName>
    </recommendedName>
</protein>
<comment type="similarity">
    <text evidence="2 9">Belongs to the branched chain amino acid transporter family.</text>
</comment>
<feature type="transmembrane region" description="Helical" evidence="9">
    <location>
        <begin position="120"/>
        <end position="138"/>
    </location>
</feature>
<keyword evidence="8 9" id="KW-0472">Membrane</keyword>
<dbReference type="EMBL" id="RLIH01000017">
    <property type="protein sequence ID" value="RVU54006.1"/>
    <property type="molecule type" value="Genomic_DNA"/>
</dbReference>
<keyword evidence="11" id="KW-1185">Reference proteome</keyword>
<feature type="transmembrane region" description="Helical" evidence="9">
    <location>
        <begin position="371"/>
        <end position="391"/>
    </location>
</feature>
<keyword evidence="5 9" id="KW-0812">Transmembrane</keyword>
<keyword evidence="4" id="KW-1003">Cell membrane</keyword>
<dbReference type="GO" id="GO:0015818">
    <property type="term" value="P:isoleucine transport"/>
    <property type="evidence" value="ECO:0007669"/>
    <property type="project" value="TreeGrafter"/>
</dbReference>
<comment type="function">
    <text evidence="9">Component of the transport system for branched-chain amino acids.</text>
</comment>
<dbReference type="RefSeq" id="WP_127725213.1">
    <property type="nucleotide sequence ID" value="NZ_RLIH01000017.1"/>
</dbReference>
<evidence type="ECO:0000313" key="10">
    <source>
        <dbReference type="EMBL" id="RVU54006.1"/>
    </source>
</evidence>
<feature type="transmembrane region" description="Helical" evidence="9">
    <location>
        <begin position="83"/>
        <end position="100"/>
    </location>
</feature>
<keyword evidence="3 9" id="KW-0813">Transport</keyword>
<dbReference type="GO" id="GO:0005304">
    <property type="term" value="F:L-valine transmembrane transporter activity"/>
    <property type="evidence" value="ECO:0007669"/>
    <property type="project" value="TreeGrafter"/>
</dbReference>
<feature type="transmembrane region" description="Helical" evidence="9">
    <location>
        <begin position="150"/>
        <end position="168"/>
    </location>
</feature>
<keyword evidence="6 9" id="KW-0029">Amino-acid transport</keyword>
<evidence type="ECO:0000313" key="11">
    <source>
        <dbReference type="Proteomes" id="UP000288812"/>
    </source>
</evidence>
<feature type="transmembrane region" description="Helical" evidence="9">
    <location>
        <begin position="228"/>
        <end position="251"/>
    </location>
</feature>
<evidence type="ECO:0000256" key="2">
    <source>
        <dbReference type="ARBA" id="ARBA00008540"/>
    </source>
</evidence>
<feature type="transmembrane region" description="Helical" evidence="9">
    <location>
        <begin position="196"/>
        <end position="216"/>
    </location>
</feature>
<dbReference type="Proteomes" id="UP000288812">
    <property type="component" value="Unassembled WGS sequence"/>
</dbReference>
<proteinExistence type="inferred from homology"/>
<dbReference type="GO" id="GO:0005886">
    <property type="term" value="C:plasma membrane"/>
    <property type="evidence" value="ECO:0007669"/>
    <property type="project" value="UniProtKB-SubCell"/>
</dbReference>
<accession>A0A437S4W3</accession>
<feature type="transmembrane region" description="Helical" evidence="9">
    <location>
        <begin position="411"/>
        <end position="429"/>
    </location>
</feature>
<name>A0A437S4W3_9FIRM</name>
<dbReference type="Pfam" id="PF05525">
    <property type="entry name" value="Branch_AA_trans"/>
    <property type="match status" value="1"/>
</dbReference>
<feature type="transmembrane region" description="Helical" evidence="9">
    <location>
        <begin position="44"/>
        <end position="71"/>
    </location>
</feature>
<evidence type="ECO:0000256" key="8">
    <source>
        <dbReference type="ARBA" id="ARBA00023136"/>
    </source>
</evidence>
<feature type="transmembrane region" description="Helical" evidence="9">
    <location>
        <begin position="342"/>
        <end position="359"/>
    </location>
</feature>
<feature type="transmembrane region" description="Helical" evidence="9">
    <location>
        <begin position="271"/>
        <end position="294"/>
    </location>
</feature>
<evidence type="ECO:0000256" key="4">
    <source>
        <dbReference type="ARBA" id="ARBA00022475"/>
    </source>
</evidence>
<dbReference type="GO" id="GO:0015820">
    <property type="term" value="P:L-leucine transport"/>
    <property type="evidence" value="ECO:0007669"/>
    <property type="project" value="TreeGrafter"/>
</dbReference>
<dbReference type="PANTHER" id="PTHR30588">
    <property type="entry name" value="BRANCHED-CHAIN AMINO ACID TRANSPORT SYSTEM 2 CARRIER PROTEIN"/>
    <property type="match status" value="1"/>
</dbReference>
<sequence length="437" mass="47210">MKQQGDNYKRWDIIFIGLAFFASYFGAGNLIFPPMLGLESGTGWFPAVLGLTLSGIILPLATIVVISFAGGSVDSITSRVSKNFYKIIVGCIMVFANFVSVPRTAAVAAELGLQGIFPKLPYIPIVIIYFILAFYFVRTKENVIDKIGKILTPALALILFAIVILGLVNPVGTPSEPVVSNTFVHSFLGGYQTGDVLVSFMMANVFIGAITSKGYISDSSRNKAVLKASFIAFICLFIVYGGLLFMGAYGGSRFNPTIERSALLVNLVELLGGRITMVGFGIAVFLACFTTAVAQVTAISDYFVELSADRLNYKLTALVVSVIATSVALLGVDNIVKFSNPLFMAMYPTCIALIILGYGRKLIPNDGGFKGGVILTLLYSIFEAILSTGFSPKFIRYIVEIMPLHSYGFGWVLPFIVGLLGGTLIYFFISPKKAEKL</sequence>
<reference evidence="10 11" key="1">
    <citation type="submission" date="2018-11" db="EMBL/GenBank/DDBJ databases">
        <title>Genome sequencing and assembly of Anaerosphaera sp. nov., GS7-6-2.</title>
        <authorList>
            <person name="Rettenmaier R."/>
            <person name="Liebl W."/>
            <person name="Zverlov V."/>
        </authorList>
    </citation>
    <scope>NUCLEOTIDE SEQUENCE [LARGE SCALE GENOMIC DNA]</scope>
    <source>
        <strain evidence="10 11">GS7-6-2</strain>
    </source>
</reference>
<feature type="transmembrane region" description="Helical" evidence="9">
    <location>
        <begin position="315"/>
        <end position="336"/>
    </location>
</feature>
<comment type="subcellular location">
    <subcellularLocation>
        <location evidence="1 9">Cell membrane</location>
        <topology evidence="1 9">Multi-pass membrane protein</topology>
    </subcellularLocation>
</comment>
<dbReference type="Gene3D" id="1.20.1740.10">
    <property type="entry name" value="Amino acid/polyamine transporter I"/>
    <property type="match status" value="1"/>
</dbReference>
<feature type="transmembrane region" description="Helical" evidence="9">
    <location>
        <begin position="12"/>
        <end position="32"/>
    </location>
</feature>
<evidence type="ECO:0000256" key="7">
    <source>
        <dbReference type="ARBA" id="ARBA00022989"/>
    </source>
</evidence>
<gene>
    <name evidence="10" type="primary">brnQ</name>
    <name evidence="10" type="ORF">EF514_09530</name>
</gene>
<dbReference type="GO" id="GO:0015190">
    <property type="term" value="F:L-leucine transmembrane transporter activity"/>
    <property type="evidence" value="ECO:0007669"/>
    <property type="project" value="TreeGrafter"/>
</dbReference>
<dbReference type="AlphaFoldDB" id="A0A437S4W3"/>
<evidence type="ECO:0000256" key="9">
    <source>
        <dbReference type="RuleBase" id="RU362122"/>
    </source>
</evidence>
<evidence type="ECO:0000256" key="1">
    <source>
        <dbReference type="ARBA" id="ARBA00004651"/>
    </source>
</evidence>
<evidence type="ECO:0000256" key="5">
    <source>
        <dbReference type="ARBA" id="ARBA00022692"/>
    </source>
</evidence>
<evidence type="ECO:0000256" key="6">
    <source>
        <dbReference type="ARBA" id="ARBA00022970"/>
    </source>
</evidence>
<dbReference type="GO" id="GO:0015188">
    <property type="term" value="F:L-isoleucine transmembrane transporter activity"/>
    <property type="evidence" value="ECO:0007669"/>
    <property type="project" value="TreeGrafter"/>
</dbReference>
<dbReference type="InterPro" id="IPR004685">
    <property type="entry name" value="Brnchd-chn_aa_trnsp_Livcs"/>
</dbReference>
<dbReference type="NCBIfam" id="TIGR00796">
    <property type="entry name" value="livcs"/>
    <property type="match status" value="1"/>
</dbReference>